<dbReference type="EMBL" id="JACHLN010000006">
    <property type="protein sequence ID" value="MBB4841501.1"/>
    <property type="molecule type" value="Genomic_DNA"/>
</dbReference>
<proteinExistence type="predicted"/>
<dbReference type="RefSeq" id="WP_184171474.1">
    <property type="nucleotide sequence ID" value="NZ_JACHLN010000006.1"/>
</dbReference>
<evidence type="ECO:0000313" key="2">
    <source>
        <dbReference type="Proteomes" id="UP000575241"/>
    </source>
</evidence>
<sequence length="168" mass="18354">MTHDLPYESHSQSGVCDRFWIAPFAIDGELLGVGARLFDELSQHWIGVCASLIDHYGPVFDQPLQGPLSHLRIKCTAVESAAMVVVYAHGQPVSSFAVATGAVPSADTQVLAMFAESIRSSTRQFQVSNIDMPFCEIAVMDQRPLMVVVPWPQSSIAEQDHELAKELG</sequence>
<protein>
    <submittedName>
        <fullName evidence="1">Uncharacterized protein</fullName>
    </submittedName>
</protein>
<comment type="caution">
    <text evidence="1">The sequence shown here is derived from an EMBL/GenBank/DDBJ whole genome shotgun (WGS) entry which is preliminary data.</text>
</comment>
<gene>
    <name evidence="1" type="ORF">HNP52_004605</name>
</gene>
<accession>A0A7W7NUX7</accession>
<organism evidence="1 2">
    <name type="scientific">Sphingomonas kyeonggiensis</name>
    <dbReference type="NCBI Taxonomy" id="1268553"/>
    <lineage>
        <taxon>Bacteria</taxon>
        <taxon>Pseudomonadati</taxon>
        <taxon>Pseudomonadota</taxon>
        <taxon>Alphaproteobacteria</taxon>
        <taxon>Sphingomonadales</taxon>
        <taxon>Sphingomonadaceae</taxon>
        <taxon>Sphingomonas</taxon>
    </lineage>
</organism>
<reference evidence="1 2" key="1">
    <citation type="submission" date="2020-08" db="EMBL/GenBank/DDBJ databases">
        <title>Functional genomics of gut bacteria from endangered species of beetles.</title>
        <authorList>
            <person name="Carlos-Shanley C."/>
        </authorList>
    </citation>
    <scope>NUCLEOTIDE SEQUENCE [LARGE SCALE GENOMIC DNA]</scope>
    <source>
        <strain evidence="1 2">S00224</strain>
    </source>
</reference>
<dbReference type="AlphaFoldDB" id="A0A7W7NUX7"/>
<evidence type="ECO:0000313" key="1">
    <source>
        <dbReference type="EMBL" id="MBB4841501.1"/>
    </source>
</evidence>
<name>A0A7W7NUX7_9SPHN</name>
<keyword evidence="2" id="KW-1185">Reference proteome</keyword>
<dbReference type="Proteomes" id="UP000575241">
    <property type="component" value="Unassembled WGS sequence"/>
</dbReference>